<keyword evidence="2 4" id="KW-0560">Oxidoreductase</keyword>
<dbReference type="RefSeq" id="WP_183328232.1">
    <property type="nucleotide sequence ID" value="NZ_JACHHK010000003.1"/>
</dbReference>
<proteinExistence type="inferred from homology"/>
<dbReference type="PANTHER" id="PTHR10491:SF4">
    <property type="entry name" value="METHIONINE ADENOSYLTRANSFERASE 2 SUBUNIT BETA"/>
    <property type="match status" value="1"/>
</dbReference>
<protein>
    <recommendedName>
        <fullName evidence="2">dTDP-4-dehydrorhamnose reductase</fullName>
        <ecNumber evidence="2">1.1.1.133</ecNumber>
    </recommendedName>
</protein>
<keyword evidence="5" id="KW-1185">Reference proteome</keyword>
<reference evidence="4 5" key="1">
    <citation type="submission" date="2020-08" db="EMBL/GenBank/DDBJ databases">
        <title>Genomic Encyclopedia of Type Strains, Phase IV (KMG-IV): sequencing the most valuable type-strain genomes for metagenomic binning, comparative biology and taxonomic classification.</title>
        <authorList>
            <person name="Goeker M."/>
        </authorList>
    </citation>
    <scope>NUCLEOTIDE SEQUENCE [LARGE SCALE GENOMIC DNA]</scope>
    <source>
        <strain evidence="4 5">DSM 25799</strain>
    </source>
</reference>
<evidence type="ECO:0000256" key="2">
    <source>
        <dbReference type="RuleBase" id="RU364082"/>
    </source>
</evidence>
<evidence type="ECO:0000313" key="5">
    <source>
        <dbReference type="Proteomes" id="UP000539953"/>
    </source>
</evidence>
<dbReference type="Gene3D" id="3.90.25.10">
    <property type="entry name" value="UDP-galactose 4-epimerase, domain 1"/>
    <property type="match status" value="1"/>
</dbReference>
<dbReference type="AlphaFoldDB" id="A0A7W8FVD7"/>
<organism evidence="4 5">
    <name type="scientific">Catenisphaera adipataccumulans</name>
    <dbReference type="NCBI Taxonomy" id="700500"/>
    <lineage>
        <taxon>Bacteria</taxon>
        <taxon>Bacillati</taxon>
        <taxon>Bacillota</taxon>
        <taxon>Erysipelotrichia</taxon>
        <taxon>Erysipelotrichales</taxon>
        <taxon>Erysipelotrichaceae</taxon>
        <taxon>Catenisphaera</taxon>
    </lineage>
</organism>
<evidence type="ECO:0000313" key="4">
    <source>
        <dbReference type="EMBL" id="MBB5183023.1"/>
    </source>
</evidence>
<name>A0A7W8FVD7_9FIRM</name>
<dbReference type="EC" id="1.1.1.133" evidence="2"/>
<dbReference type="InterPro" id="IPR036291">
    <property type="entry name" value="NAD(P)-bd_dom_sf"/>
</dbReference>
<dbReference type="GO" id="GO:0019305">
    <property type="term" value="P:dTDP-rhamnose biosynthetic process"/>
    <property type="evidence" value="ECO:0007669"/>
    <property type="project" value="UniProtKB-UniPathway"/>
</dbReference>
<dbReference type="EMBL" id="JACHHK010000003">
    <property type="protein sequence ID" value="MBB5183023.1"/>
    <property type="molecule type" value="Genomic_DNA"/>
</dbReference>
<dbReference type="Gene3D" id="3.40.50.720">
    <property type="entry name" value="NAD(P)-binding Rossmann-like Domain"/>
    <property type="match status" value="1"/>
</dbReference>
<comment type="caution">
    <text evidence="4">The sequence shown here is derived from an EMBL/GenBank/DDBJ whole genome shotgun (WGS) entry which is preliminary data.</text>
</comment>
<dbReference type="Proteomes" id="UP000539953">
    <property type="component" value="Unassembled WGS sequence"/>
</dbReference>
<dbReference type="SUPFAM" id="SSF51735">
    <property type="entry name" value="NAD(P)-binding Rossmann-fold domains"/>
    <property type="match status" value="1"/>
</dbReference>
<dbReference type="PANTHER" id="PTHR10491">
    <property type="entry name" value="DTDP-4-DEHYDRORHAMNOSE REDUCTASE"/>
    <property type="match status" value="1"/>
</dbReference>
<gene>
    <name evidence="4" type="ORF">HNQ47_001043</name>
</gene>
<dbReference type="Pfam" id="PF04321">
    <property type="entry name" value="RmlD_sub_bind"/>
    <property type="match status" value="1"/>
</dbReference>
<dbReference type="GO" id="GO:0008831">
    <property type="term" value="F:dTDP-4-dehydrorhamnose reductase activity"/>
    <property type="evidence" value="ECO:0007669"/>
    <property type="project" value="UniProtKB-EC"/>
</dbReference>
<comment type="similarity">
    <text evidence="1 2">Belongs to the dTDP-4-dehydrorhamnose reductase family.</text>
</comment>
<keyword evidence="2" id="KW-0521">NADP</keyword>
<evidence type="ECO:0000256" key="1">
    <source>
        <dbReference type="ARBA" id="ARBA00010944"/>
    </source>
</evidence>
<accession>A0A7W8FVD7</accession>
<comment type="function">
    <text evidence="2">Catalyzes the reduction of dTDP-6-deoxy-L-lyxo-4-hexulose to yield dTDP-L-rhamnose.</text>
</comment>
<comment type="pathway">
    <text evidence="2">Carbohydrate biosynthesis; dTDP-L-rhamnose biosynthesis.</text>
</comment>
<dbReference type="GO" id="GO:0005829">
    <property type="term" value="C:cytosol"/>
    <property type="evidence" value="ECO:0007669"/>
    <property type="project" value="TreeGrafter"/>
</dbReference>
<dbReference type="InterPro" id="IPR005913">
    <property type="entry name" value="dTDP_dehydrorham_reduct"/>
</dbReference>
<sequence length="285" mass="32529">MYKNTIWITGAEGRLGAALQSVLSQDRSNKVIATDLDVDITDQKSIQSYADLYRPDVIINCAALSDARYCEDHMVDAFKVNALGARNLATASRRMNAKIIQFSTDDVFSGFEQHKWIEYDMPHPDTVYGKSKYAGETYIRELNPKHVIVRSSWVYGHGKDDYLHWVLDKGRKNESFEAPVDWISTPTSSIELAKVIQILINTNDYGLYHITCEGTCSRHEYARTILSMAGYDPTLAKGSFLPNNQPRSTLLENLMLKMTNLYEMPHWHDALQSYMNMILKEERNG</sequence>
<dbReference type="CDD" id="cd05254">
    <property type="entry name" value="dTDP_HR_like_SDR_e"/>
    <property type="match status" value="1"/>
</dbReference>
<dbReference type="InterPro" id="IPR029903">
    <property type="entry name" value="RmlD-like-bd"/>
</dbReference>
<evidence type="ECO:0000259" key="3">
    <source>
        <dbReference type="Pfam" id="PF04321"/>
    </source>
</evidence>
<dbReference type="UniPathway" id="UPA00124"/>
<feature type="domain" description="RmlD-like substrate binding" evidence="3">
    <location>
        <begin position="5"/>
        <end position="276"/>
    </location>
</feature>